<evidence type="ECO:0000259" key="2">
    <source>
        <dbReference type="Pfam" id="PF14033"/>
    </source>
</evidence>
<dbReference type="EMBL" id="JAVHJL010000004">
    <property type="protein sequence ID" value="KAK6505703.1"/>
    <property type="molecule type" value="Genomic_DNA"/>
</dbReference>
<comment type="caution">
    <text evidence="3">The sequence shown here is derived from an EMBL/GenBank/DDBJ whole genome shotgun (WGS) entry which is preliminary data.</text>
</comment>
<proteinExistence type="predicted"/>
<dbReference type="PANTHER" id="PTHR33119">
    <property type="entry name" value="IFI3P"/>
    <property type="match status" value="1"/>
</dbReference>
<feature type="domain" description="DUF4246" evidence="2">
    <location>
        <begin position="112"/>
        <end position="506"/>
    </location>
</feature>
<dbReference type="InterPro" id="IPR049192">
    <property type="entry name" value="DUF4246_C"/>
</dbReference>
<dbReference type="PANTHER" id="PTHR33119:SF1">
    <property type="entry name" value="FE2OG DIOXYGENASE DOMAIN-CONTAINING PROTEIN"/>
    <property type="match status" value="1"/>
</dbReference>
<sequence>MTENQDPVIPTDPPPKTEREKPYPHPLDLRRFRLGELQDRELSIQSASLAFRDLEDWTQKLKDRTFVVNWLRERQQADFEEYADVKDFLVKPLVWGRDDVTMWFNELAGCKRYIRRLEKEGLRIEPDVEGAWRVDMPVEEGVRKGLADGVLMLENIPEDQKLWRFSCLNPNMVLDVLDPSIYPIIYKKTTLNDGTVIEYAPYPIDEEARTTHPNFCWLPSEFTVSKDGKSTKIASYINNLSLPSEEKTFHPILEKVFTAFVPLFNHVLAETERQAWVESRCVDPTPWKSRVNDGTLLASRKACEDATEELLSQMEKTGQMKIDPFEGLGVPGTPRPERHQSMFPIRNSYKLITDAVWTPPKISRFNKLEGRTAKVVVSMVNILLSPENPEYKPEEWQLNGFRNERIIATGIYTYAQENITEPYLSLRRRAFGKIKPTTPQEIESIRLKDNRAIVYPNIHEHRLAPFHLLDPSKPGFTKLLIFYYCDPSSSHTLQTTSQIPPQQPNIIPAILRHTSLGHRLPEEVFVQILSYLPDTAIPFEEAVCYRQQMYDFQQEWMNSVNNEVFYDEYERDHYYGLHPDGYDKGYSSEED</sequence>
<gene>
    <name evidence="3" type="ORF">TWF481_007595</name>
</gene>
<organism evidence="3 4">
    <name type="scientific">Arthrobotrys musiformis</name>
    <dbReference type="NCBI Taxonomy" id="47236"/>
    <lineage>
        <taxon>Eukaryota</taxon>
        <taxon>Fungi</taxon>
        <taxon>Dikarya</taxon>
        <taxon>Ascomycota</taxon>
        <taxon>Pezizomycotina</taxon>
        <taxon>Orbiliomycetes</taxon>
        <taxon>Orbiliales</taxon>
        <taxon>Orbiliaceae</taxon>
        <taxon>Arthrobotrys</taxon>
    </lineage>
</organism>
<reference evidence="3 4" key="1">
    <citation type="submission" date="2023-08" db="EMBL/GenBank/DDBJ databases">
        <authorList>
            <person name="Palmer J.M."/>
        </authorList>
    </citation>
    <scope>NUCLEOTIDE SEQUENCE [LARGE SCALE GENOMIC DNA]</scope>
    <source>
        <strain evidence="3 4">TWF481</strain>
    </source>
</reference>
<name>A0AAV9WBX3_9PEZI</name>
<evidence type="ECO:0000256" key="1">
    <source>
        <dbReference type="SAM" id="MobiDB-lite"/>
    </source>
</evidence>
<protein>
    <recommendedName>
        <fullName evidence="2">DUF4246 domain-containing protein</fullName>
    </recommendedName>
</protein>
<dbReference type="Pfam" id="PF14033">
    <property type="entry name" value="DUF4246"/>
    <property type="match status" value="1"/>
</dbReference>
<accession>A0AAV9WBX3</accession>
<feature type="compositionally biased region" description="Basic and acidic residues" evidence="1">
    <location>
        <begin position="15"/>
        <end position="24"/>
    </location>
</feature>
<dbReference type="Proteomes" id="UP001370758">
    <property type="component" value="Unassembled WGS sequence"/>
</dbReference>
<feature type="region of interest" description="Disordered" evidence="1">
    <location>
        <begin position="1"/>
        <end position="24"/>
    </location>
</feature>
<keyword evidence="4" id="KW-1185">Reference proteome</keyword>
<dbReference type="InterPro" id="IPR025340">
    <property type="entry name" value="DUF4246"/>
</dbReference>
<evidence type="ECO:0000313" key="3">
    <source>
        <dbReference type="EMBL" id="KAK6505703.1"/>
    </source>
</evidence>
<evidence type="ECO:0000313" key="4">
    <source>
        <dbReference type="Proteomes" id="UP001370758"/>
    </source>
</evidence>
<dbReference type="AlphaFoldDB" id="A0AAV9WBX3"/>